<dbReference type="Gene3D" id="3.40.640.10">
    <property type="entry name" value="Type I PLP-dependent aspartate aminotransferase-like (Major domain)"/>
    <property type="match status" value="1"/>
</dbReference>
<gene>
    <name evidence="2" type="ORF">N47_N26530</name>
</gene>
<dbReference type="InterPro" id="IPR015421">
    <property type="entry name" value="PyrdxlP-dep_Trfase_major"/>
</dbReference>
<dbReference type="SUPFAM" id="SSF53383">
    <property type="entry name" value="PLP-dependent transferases"/>
    <property type="match status" value="1"/>
</dbReference>
<feature type="domain" description="Aminotransferase class I/classII large" evidence="1">
    <location>
        <begin position="28"/>
        <end position="377"/>
    </location>
</feature>
<dbReference type="PANTHER" id="PTHR45744:SF2">
    <property type="entry name" value="TYROSINE AMINOTRANSFERASE"/>
    <property type="match status" value="1"/>
</dbReference>
<dbReference type="Pfam" id="PF00155">
    <property type="entry name" value="Aminotran_1_2"/>
    <property type="match status" value="1"/>
</dbReference>
<evidence type="ECO:0000313" key="2">
    <source>
        <dbReference type="EMBL" id="CBX31828.1"/>
    </source>
</evidence>
<dbReference type="PANTHER" id="PTHR45744">
    <property type="entry name" value="TYROSINE AMINOTRANSFERASE"/>
    <property type="match status" value="1"/>
</dbReference>
<dbReference type="GO" id="GO:0030170">
    <property type="term" value="F:pyridoxal phosphate binding"/>
    <property type="evidence" value="ECO:0007669"/>
    <property type="project" value="InterPro"/>
</dbReference>
<dbReference type="InterPro" id="IPR004839">
    <property type="entry name" value="Aminotransferase_I/II_large"/>
</dbReference>
<organism evidence="2">
    <name type="scientific">uncultured Desulfobacterium sp</name>
    <dbReference type="NCBI Taxonomy" id="201089"/>
    <lineage>
        <taxon>Bacteria</taxon>
        <taxon>Pseudomonadati</taxon>
        <taxon>Thermodesulfobacteriota</taxon>
        <taxon>Desulfobacteria</taxon>
        <taxon>Desulfobacterales</taxon>
        <taxon>Desulfobacteriaceae</taxon>
        <taxon>Desulfobacterium</taxon>
        <taxon>environmental samples</taxon>
    </lineage>
</organism>
<accession>E1YMN4</accession>
<proteinExistence type="predicted"/>
<dbReference type="InterPro" id="IPR015422">
    <property type="entry name" value="PyrdxlP-dep_Trfase_small"/>
</dbReference>
<sequence length="381" mass="42942">MPGYFSDNEFAVNAIELEYRKAEKYIDFINLTGSNPTHEGLIFPSDILKKTAISYLAKRRYDPDPKGLYSARLAVSDYYKNRTPSVEISTDNITITASTSESYGLLFALLADPGDNILAPKLSYPLFEHLAAIYRIELRPYEMDENNGWLIKENSILSEYDARTRAIIIVSPHNPTGMVVKNPISVLNRLGLPVICDEVFSEFSCAAEYVAPFGTLHPELTVFHLNGISKMFGLPDLKLGWIATSGAGSKDFEKRLDLLNDTYLGANYMTQSMLSSIFSEGTDFVRQMRERICTNIDLAVQLLLQHPDITVTRPEGGYYLFPKIKNREDEEKLVLHLLSSKRVLVHPGYFYDCEDNVHIMISCLTETKKLAEGVKRIVAAI</sequence>
<name>E1YMN4_9BACT</name>
<dbReference type="Gene3D" id="3.90.1150.10">
    <property type="entry name" value="Aspartate Aminotransferase, domain 1"/>
    <property type="match status" value="1"/>
</dbReference>
<dbReference type="InterPro" id="IPR015424">
    <property type="entry name" value="PyrdxlP-dep_Trfase"/>
</dbReference>
<dbReference type="AlphaFoldDB" id="E1YMN4"/>
<reference evidence="2" key="1">
    <citation type="journal article" date="2011" name="Environ. Microbiol.">
        <title>Genomic insights into the metabolic potential of the polycyclic aromatic hydrocarbon degrading sulfate-reducing Deltaproteobacterium N47.</title>
        <authorList>
            <person name="Bergmann F."/>
            <person name="Selesi D."/>
            <person name="Weinmaier T."/>
            <person name="Tischler P."/>
            <person name="Rattei T."/>
            <person name="Meckenstock R.U."/>
        </authorList>
    </citation>
    <scope>NUCLEOTIDE SEQUENCE</scope>
</reference>
<evidence type="ECO:0000259" key="1">
    <source>
        <dbReference type="Pfam" id="PF00155"/>
    </source>
</evidence>
<protein>
    <recommendedName>
        <fullName evidence="1">Aminotransferase class I/classII large domain-containing protein</fullName>
    </recommendedName>
</protein>
<dbReference type="EMBL" id="FR695879">
    <property type="protein sequence ID" value="CBX31828.1"/>
    <property type="molecule type" value="Genomic_DNA"/>
</dbReference>
<dbReference type="CDD" id="cd00609">
    <property type="entry name" value="AAT_like"/>
    <property type="match status" value="1"/>
</dbReference>